<evidence type="ECO:0000313" key="9">
    <source>
        <dbReference type="EMBL" id="TDV46834.1"/>
    </source>
</evidence>
<evidence type="ECO:0000256" key="5">
    <source>
        <dbReference type="ARBA" id="ARBA00022989"/>
    </source>
</evidence>
<evidence type="ECO:0000256" key="7">
    <source>
        <dbReference type="SAM" id="Phobius"/>
    </source>
</evidence>
<reference evidence="9 10" key="1">
    <citation type="submission" date="2019-03" db="EMBL/GenBank/DDBJ databases">
        <title>Genomic Encyclopedia of Archaeal and Bacterial Type Strains, Phase II (KMG-II): from individual species to whole genera.</title>
        <authorList>
            <person name="Goeker M."/>
        </authorList>
    </citation>
    <scope>NUCLEOTIDE SEQUENCE [LARGE SCALE GENOMIC DNA]</scope>
    <source>
        <strain evidence="9 10">DSM 45499</strain>
    </source>
</reference>
<evidence type="ECO:0000256" key="6">
    <source>
        <dbReference type="ARBA" id="ARBA00023136"/>
    </source>
</evidence>
<dbReference type="Proteomes" id="UP000294927">
    <property type="component" value="Unassembled WGS sequence"/>
</dbReference>
<evidence type="ECO:0000256" key="2">
    <source>
        <dbReference type="ARBA" id="ARBA00022448"/>
    </source>
</evidence>
<gene>
    <name evidence="9" type="ORF">CLV71_11013</name>
</gene>
<keyword evidence="4 7" id="KW-0812">Transmembrane</keyword>
<organism evidence="9 10">
    <name type="scientific">Actinophytocola oryzae</name>
    <dbReference type="NCBI Taxonomy" id="502181"/>
    <lineage>
        <taxon>Bacteria</taxon>
        <taxon>Bacillati</taxon>
        <taxon>Actinomycetota</taxon>
        <taxon>Actinomycetes</taxon>
        <taxon>Pseudonocardiales</taxon>
        <taxon>Pseudonocardiaceae</taxon>
    </lineage>
</organism>
<evidence type="ECO:0000256" key="3">
    <source>
        <dbReference type="ARBA" id="ARBA00022475"/>
    </source>
</evidence>
<keyword evidence="6 7" id="KW-0472">Membrane</keyword>
<dbReference type="GO" id="GO:0022857">
    <property type="term" value="F:transmembrane transporter activity"/>
    <property type="evidence" value="ECO:0007669"/>
    <property type="project" value="InterPro"/>
</dbReference>
<proteinExistence type="predicted"/>
<sequence length="212" mass="21183">MAAVALLGAFVLRESRTTAPLLPLPVVRRVAGVNAVLALLAAAMFAFLFFVVLYLVSVGYSPLETGLAMVPTAVSIGAVSLLLSARLNTRFGERPVLLAGLGLIVSALVVIAAAPPAWVVPATVVLGVGFGAAMPALMALGMSTATEADAGLLSGVLNTSQQLGGALGLAVLVAVTTGYAQAFALAGALVAGAAVTTALVLRGSRSLINYRS</sequence>
<feature type="transmembrane region" description="Helical" evidence="7">
    <location>
        <begin position="179"/>
        <end position="201"/>
    </location>
</feature>
<dbReference type="InterPro" id="IPR020846">
    <property type="entry name" value="MFS_dom"/>
</dbReference>
<keyword evidence="2" id="KW-0813">Transport</keyword>
<dbReference type="Pfam" id="PF07690">
    <property type="entry name" value="MFS_1"/>
    <property type="match status" value="1"/>
</dbReference>
<evidence type="ECO:0000313" key="10">
    <source>
        <dbReference type="Proteomes" id="UP000294927"/>
    </source>
</evidence>
<accession>A0A4R7VCL1</accession>
<dbReference type="EMBL" id="SOCP01000010">
    <property type="protein sequence ID" value="TDV46834.1"/>
    <property type="molecule type" value="Genomic_DNA"/>
</dbReference>
<comment type="subcellular location">
    <subcellularLocation>
        <location evidence="1">Cell membrane</location>
        <topology evidence="1">Multi-pass membrane protein</topology>
    </subcellularLocation>
</comment>
<keyword evidence="3" id="KW-1003">Cell membrane</keyword>
<dbReference type="GO" id="GO:0005886">
    <property type="term" value="C:plasma membrane"/>
    <property type="evidence" value="ECO:0007669"/>
    <property type="project" value="UniProtKB-SubCell"/>
</dbReference>
<keyword evidence="5 7" id="KW-1133">Transmembrane helix</keyword>
<evidence type="ECO:0000256" key="4">
    <source>
        <dbReference type="ARBA" id="ARBA00022692"/>
    </source>
</evidence>
<dbReference type="InterPro" id="IPR036259">
    <property type="entry name" value="MFS_trans_sf"/>
</dbReference>
<dbReference type="SUPFAM" id="SSF103473">
    <property type="entry name" value="MFS general substrate transporter"/>
    <property type="match status" value="1"/>
</dbReference>
<feature type="transmembrane region" description="Helical" evidence="7">
    <location>
        <begin position="96"/>
        <end position="114"/>
    </location>
</feature>
<name>A0A4R7VCL1_9PSEU</name>
<evidence type="ECO:0000259" key="8">
    <source>
        <dbReference type="PROSITE" id="PS50850"/>
    </source>
</evidence>
<keyword evidence="10" id="KW-1185">Reference proteome</keyword>
<dbReference type="PANTHER" id="PTHR42718">
    <property type="entry name" value="MAJOR FACILITATOR SUPERFAMILY MULTIDRUG TRANSPORTER MFSC"/>
    <property type="match status" value="1"/>
</dbReference>
<feature type="transmembrane region" description="Helical" evidence="7">
    <location>
        <begin position="120"/>
        <end position="140"/>
    </location>
</feature>
<feature type="transmembrane region" description="Helical" evidence="7">
    <location>
        <begin position="66"/>
        <end position="84"/>
    </location>
</feature>
<feature type="transmembrane region" description="Helical" evidence="7">
    <location>
        <begin position="36"/>
        <end position="60"/>
    </location>
</feature>
<feature type="transmembrane region" description="Helical" evidence="7">
    <location>
        <begin position="152"/>
        <end position="173"/>
    </location>
</feature>
<protein>
    <submittedName>
        <fullName evidence="9">MFS transporter</fullName>
    </submittedName>
</protein>
<dbReference type="PANTHER" id="PTHR42718:SF46">
    <property type="entry name" value="BLR6921 PROTEIN"/>
    <property type="match status" value="1"/>
</dbReference>
<dbReference type="AlphaFoldDB" id="A0A4R7VCL1"/>
<dbReference type="PROSITE" id="PS50850">
    <property type="entry name" value="MFS"/>
    <property type="match status" value="1"/>
</dbReference>
<feature type="domain" description="Major facilitator superfamily (MFS) profile" evidence="8">
    <location>
        <begin position="1"/>
        <end position="205"/>
    </location>
</feature>
<dbReference type="RefSeq" id="WP_243866705.1">
    <property type="nucleotide sequence ID" value="NZ_SOCP01000010.1"/>
</dbReference>
<comment type="caution">
    <text evidence="9">The sequence shown here is derived from an EMBL/GenBank/DDBJ whole genome shotgun (WGS) entry which is preliminary data.</text>
</comment>
<evidence type="ECO:0000256" key="1">
    <source>
        <dbReference type="ARBA" id="ARBA00004651"/>
    </source>
</evidence>
<dbReference type="Gene3D" id="1.20.1250.20">
    <property type="entry name" value="MFS general substrate transporter like domains"/>
    <property type="match status" value="1"/>
</dbReference>
<dbReference type="InterPro" id="IPR011701">
    <property type="entry name" value="MFS"/>
</dbReference>